<evidence type="ECO:0000313" key="2">
    <source>
        <dbReference type="Proteomes" id="UP001221142"/>
    </source>
</evidence>
<organism evidence="1 2">
    <name type="scientific">Roridomyces roridus</name>
    <dbReference type="NCBI Taxonomy" id="1738132"/>
    <lineage>
        <taxon>Eukaryota</taxon>
        <taxon>Fungi</taxon>
        <taxon>Dikarya</taxon>
        <taxon>Basidiomycota</taxon>
        <taxon>Agaricomycotina</taxon>
        <taxon>Agaricomycetes</taxon>
        <taxon>Agaricomycetidae</taxon>
        <taxon>Agaricales</taxon>
        <taxon>Marasmiineae</taxon>
        <taxon>Mycenaceae</taxon>
        <taxon>Roridomyces</taxon>
    </lineage>
</organism>
<dbReference type="AlphaFoldDB" id="A0AAD7CAQ9"/>
<sequence>MAPLGAPNFAGLVVYSVFPLVSFTIKPVGSGFNIIEASSGQALTSWAKVDAQPETPVTLAPLNSGLQSQQTWNIVAAPSKRNRREAEVDT</sequence>
<gene>
    <name evidence="1" type="ORF">FB45DRAFT_1020658</name>
</gene>
<evidence type="ECO:0000313" key="1">
    <source>
        <dbReference type="EMBL" id="KAJ7643840.1"/>
    </source>
</evidence>
<reference evidence="1" key="1">
    <citation type="submission" date="2023-03" db="EMBL/GenBank/DDBJ databases">
        <title>Massive genome expansion in bonnet fungi (Mycena s.s.) driven by repeated elements and novel gene families across ecological guilds.</title>
        <authorList>
            <consortium name="Lawrence Berkeley National Laboratory"/>
            <person name="Harder C.B."/>
            <person name="Miyauchi S."/>
            <person name="Viragh M."/>
            <person name="Kuo A."/>
            <person name="Thoen E."/>
            <person name="Andreopoulos B."/>
            <person name="Lu D."/>
            <person name="Skrede I."/>
            <person name="Drula E."/>
            <person name="Henrissat B."/>
            <person name="Morin E."/>
            <person name="Kohler A."/>
            <person name="Barry K."/>
            <person name="LaButti K."/>
            <person name="Morin E."/>
            <person name="Salamov A."/>
            <person name="Lipzen A."/>
            <person name="Mereny Z."/>
            <person name="Hegedus B."/>
            <person name="Baldrian P."/>
            <person name="Stursova M."/>
            <person name="Weitz H."/>
            <person name="Taylor A."/>
            <person name="Grigoriev I.V."/>
            <person name="Nagy L.G."/>
            <person name="Martin F."/>
            <person name="Kauserud H."/>
        </authorList>
    </citation>
    <scope>NUCLEOTIDE SEQUENCE</scope>
    <source>
        <strain evidence="1">9284</strain>
    </source>
</reference>
<keyword evidence="2" id="KW-1185">Reference proteome</keyword>
<protein>
    <submittedName>
        <fullName evidence="1">Uncharacterized protein</fullName>
    </submittedName>
</protein>
<comment type="caution">
    <text evidence="1">The sequence shown here is derived from an EMBL/GenBank/DDBJ whole genome shotgun (WGS) entry which is preliminary data.</text>
</comment>
<name>A0AAD7CAQ9_9AGAR</name>
<dbReference type="Proteomes" id="UP001221142">
    <property type="component" value="Unassembled WGS sequence"/>
</dbReference>
<proteinExistence type="predicted"/>
<accession>A0AAD7CAQ9</accession>
<dbReference type="EMBL" id="JARKIF010000003">
    <property type="protein sequence ID" value="KAJ7643840.1"/>
    <property type="molecule type" value="Genomic_DNA"/>
</dbReference>